<dbReference type="SUPFAM" id="SSF52374">
    <property type="entry name" value="Nucleotidylyl transferase"/>
    <property type="match status" value="1"/>
</dbReference>
<keyword evidence="8 11" id="KW-0511">Multifunctional enzyme</keyword>
<dbReference type="PANTHER" id="PTHR46969:SF1">
    <property type="entry name" value="BIFUNCTIONAL PROTEIN HLDE"/>
    <property type="match status" value="1"/>
</dbReference>
<dbReference type="NCBIfam" id="TIGR02198">
    <property type="entry name" value="rfaE_dom_I"/>
    <property type="match status" value="1"/>
</dbReference>
<comment type="pathway">
    <text evidence="11">Nucleotide-sugar biosynthesis; ADP-L-glycero-beta-D-manno-heptose biosynthesis; ADP-L-glycero-beta-D-manno-heptose from D-glycero-beta-D-manno-heptose 7-phosphate: step 3/4.</text>
</comment>
<dbReference type="GO" id="GO:0005829">
    <property type="term" value="C:cytosol"/>
    <property type="evidence" value="ECO:0007669"/>
    <property type="project" value="TreeGrafter"/>
</dbReference>
<comment type="pathway">
    <text evidence="11">Nucleotide-sugar biosynthesis; ADP-L-glycero-beta-D-manno-heptose biosynthesis; ADP-L-glycero-beta-D-manno-heptose from D-glycero-beta-D-manno-heptose 7-phosphate: step 1/4.</text>
</comment>
<keyword evidence="9 11" id="KW-0119">Carbohydrate metabolism</keyword>
<evidence type="ECO:0000256" key="3">
    <source>
        <dbReference type="ARBA" id="ARBA00022679"/>
    </source>
</evidence>
<evidence type="ECO:0000256" key="5">
    <source>
        <dbReference type="ARBA" id="ARBA00022741"/>
    </source>
</evidence>
<keyword evidence="6 11" id="KW-0418">Kinase</keyword>
<evidence type="ECO:0000256" key="7">
    <source>
        <dbReference type="ARBA" id="ARBA00022840"/>
    </source>
</evidence>
<feature type="active site" evidence="11">
    <location>
        <position position="276"/>
    </location>
</feature>
<name>A0A1W6N4W1_9PROT</name>
<dbReference type="GO" id="GO:0033786">
    <property type="term" value="F:heptose-1-phosphate adenylyltransferase activity"/>
    <property type="evidence" value="ECO:0007669"/>
    <property type="project" value="UniProtKB-UniRule"/>
</dbReference>
<comment type="function">
    <text evidence="2 11">Catalyzes the ADP transfer from ATP to D-glycero-beta-D-manno-heptose 1-phosphate, yielding ADP-D-glycero-beta-D-manno-heptose.</text>
</comment>
<feature type="binding site" evidence="11">
    <location>
        <begin position="206"/>
        <end position="209"/>
    </location>
    <ligand>
        <name>ATP</name>
        <dbReference type="ChEBI" id="CHEBI:30616"/>
    </ligand>
</feature>
<dbReference type="FunFam" id="3.40.1190.20:FF:000002">
    <property type="entry name" value="Bifunctional protein HldE"/>
    <property type="match status" value="1"/>
</dbReference>
<evidence type="ECO:0000256" key="9">
    <source>
        <dbReference type="ARBA" id="ARBA00023277"/>
    </source>
</evidence>
<comment type="subunit">
    <text evidence="11">Homodimer.</text>
</comment>
<dbReference type="UniPathway" id="UPA00356">
    <property type="reaction ID" value="UER00437"/>
</dbReference>
<evidence type="ECO:0000256" key="2">
    <source>
        <dbReference type="ARBA" id="ARBA00003753"/>
    </source>
</evidence>
<dbReference type="AlphaFoldDB" id="A0A1W6N4W1"/>
<dbReference type="CDD" id="cd01172">
    <property type="entry name" value="RfaE_like"/>
    <property type="match status" value="1"/>
</dbReference>
<dbReference type="GO" id="GO:0033785">
    <property type="term" value="F:heptose 7-phosphate kinase activity"/>
    <property type="evidence" value="ECO:0007669"/>
    <property type="project" value="UniProtKB-UniRule"/>
</dbReference>
<proteinExistence type="inferred from homology"/>
<dbReference type="SUPFAM" id="SSF53613">
    <property type="entry name" value="Ribokinase-like"/>
    <property type="match status" value="1"/>
</dbReference>
<dbReference type="HAMAP" id="MF_01603">
    <property type="entry name" value="HldE"/>
    <property type="match status" value="1"/>
</dbReference>
<dbReference type="Pfam" id="PF00294">
    <property type="entry name" value="PfkB"/>
    <property type="match status" value="1"/>
</dbReference>
<protein>
    <recommendedName>
        <fullName evidence="11">Bifunctional protein HldE</fullName>
    </recommendedName>
    <domain>
        <recommendedName>
            <fullName evidence="11">D-beta-D-heptose 7-phosphate kinase</fullName>
            <ecNumber evidence="11">2.7.1.167</ecNumber>
        </recommendedName>
        <alternativeName>
            <fullName evidence="11">D-beta-D-heptose 7-phosphotransferase</fullName>
        </alternativeName>
        <alternativeName>
            <fullName evidence="11">D-glycero-beta-D-manno-heptose-7-phosphate kinase</fullName>
        </alternativeName>
    </domain>
    <domain>
        <recommendedName>
            <fullName evidence="11">D-beta-D-heptose 1-phosphate adenylyltransferase</fullName>
            <ecNumber evidence="11">2.7.7.70</ecNumber>
        </recommendedName>
        <alternativeName>
            <fullName evidence="11">D-glycero-beta-D-manno-heptose 1-phosphate adenylyltransferase</fullName>
        </alternativeName>
    </domain>
</protein>
<comment type="similarity">
    <text evidence="11">In the C-terminal section; belongs to the cytidylyltransferase family.</text>
</comment>
<dbReference type="KEGG" id="naf:GQ61_05995"/>
<keyword evidence="4 11" id="KW-0548">Nucleotidyltransferase</keyword>
<accession>A0A1W6N4W1</accession>
<feature type="domain" description="Carbohydrate kinase PfkB" evidence="12">
    <location>
        <begin position="17"/>
        <end position="314"/>
    </location>
</feature>
<dbReference type="NCBIfam" id="TIGR00125">
    <property type="entry name" value="cyt_tran_rel"/>
    <property type="match status" value="1"/>
</dbReference>
<dbReference type="EMBL" id="CP008743">
    <property type="protein sequence ID" value="ARN84910.1"/>
    <property type="molecule type" value="Genomic_DNA"/>
</dbReference>
<dbReference type="InterPro" id="IPR023030">
    <property type="entry name" value="Bifunc_HldE"/>
</dbReference>
<comment type="function">
    <text evidence="1 11">Catalyzes the phosphorylation of D-glycero-D-manno-heptose 7-phosphate at the C-1 position to selectively form D-glycero-beta-D-manno-heptose-1,7-bisphosphate.</text>
</comment>
<dbReference type="InterPro" id="IPR011913">
    <property type="entry name" value="RfaE_dom_I"/>
</dbReference>
<dbReference type="STRING" id="1414854.GQ61_05995"/>
<dbReference type="InterPro" id="IPR011914">
    <property type="entry name" value="RfaE_dom_II"/>
</dbReference>
<dbReference type="GO" id="GO:0097171">
    <property type="term" value="P:ADP-L-glycero-beta-D-manno-heptose biosynthetic process"/>
    <property type="evidence" value="ECO:0007669"/>
    <property type="project" value="UniProtKB-UniPathway"/>
</dbReference>
<evidence type="ECO:0000313" key="14">
    <source>
        <dbReference type="EMBL" id="ARN84910.1"/>
    </source>
</evidence>
<feature type="domain" description="Cytidyltransferase-like" evidence="13">
    <location>
        <begin position="358"/>
        <end position="459"/>
    </location>
</feature>
<dbReference type="Pfam" id="PF01467">
    <property type="entry name" value="CTP_transf_like"/>
    <property type="match status" value="1"/>
</dbReference>
<dbReference type="EC" id="2.7.7.70" evidence="11"/>
<evidence type="ECO:0000256" key="1">
    <source>
        <dbReference type="ARBA" id="ARBA00002319"/>
    </source>
</evidence>
<feature type="region of interest" description="Cytidylyltransferase" evidence="11">
    <location>
        <begin position="358"/>
        <end position="487"/>
    </location>
</feature>
<evidence type="ECO:0000256" key="6">
    <source>
        <dbReference type="ARBA" id="ARBA00022777"/>
    </source>
</evidence>
<evidence type="ECO:0000256" key="4">
    <source>
        <dbReference type="ARBA" id="ARBA00022695"/>
    </source>
</evidence>
<comment type="catalytic activity">
    <reaction evidence="10 11">
        <text>D-glycero-beta-D-manno-heptose 1-phosphate + ATP + H(+) = ADP-D-glycero-beta-D-manno-heptose + diphosphate</text>
        <dbReference type="Rhea" id="RHEA:27465"/>
        <dbReference type="ChEBI" id="CHEBI:15378"/>
        <dbReference type="ChEBI" id="CHEBI:30616"/>
        <dbReference type="ChEBI" id="CHEBI:33019"/>
        <dbReference type="ChEBI" id="CHEBI:59967"/>
        <dbReference type="ChEBI" id="CHEBI:61593"/>
        <dbReference type="EC" id="2.7.7.70"/>
    </reaction>
</comment>
<dbReference type="InterPro" id="IPR029056">
    <property type="entry name" value="Ribokinase-like"/>
</dbReference>
<comment type="similarity">
    <text evidence="11">In the N-terminal section; belongs to the carbohydrate kinase PfkB family.</text>
</comment>
<sequence length="487" mass="53486">MTLLHHFSDIIHKFEKTRLLCLGDVMMDCFIYGNVQRISPEAPVPVFSVARKTYVLGGAGNVVRNLAMLGVNVSFSALVGNDYAGEQVASLLQELGKVKAELYKDQNRPTTLKTRYIAGGQQLMRADQETTITLSSQHQQEIKDYFKKSMDDVDGVILSDYHKGFLAPDLLRELIKIAKEKGKTIIVDPKGHDYSIYKGVTILTPNVKELAQATRMPVSTPEEVVEAARYLMSQFNFENVLVTRGAQGMALVTKTDEPYFIEAHALEVYDVSGAGDTVIAVLSASLAAGADIKEAVRLANIAAGIVVAKVGTATVTRNELTSQLEQEEGGLPQEKVLSWQELADRMIDWHRRGLKVGFTNGCYDLIHSGHLSLLGQAKTRCDRLVVGLNTDASVSRLKGPTRPVNKEQDRAFVLASLTNVDAVVLFDQDTPLDLIKHMRPDLLVKGEDYTLDKVVGAQEVMSWGGTVFLAELKDGYSTTNTIKKLSA</sequence>
<dbReference type="GO" id="GO:0016773">
    <property type="term" value="F:phosphotransferase activity, alcohol group as acceptor"/>
    <property type="evidence" value="ECO:0007669"/>
    <property type="project" value="InterPro"/>
</dbReference>
<organism evidence="14 15">
    <name type="scientific">Candidatus Nucleicultrix amoebiphila FS5</name>
    <dbReference type="NCBI Taxonomy" id="1414854"/>
    <lineage>
        <taxon>Bacteria</taxon>
        <taxon>Pseudomonadati</taxon>
        <taxon>Pseudomonadota</taxon>
        <taxon>Alphaproteobacteria</taxon>
        <taxon>Holosporales</taxon>
        <taxon>Candidatus Nucleicultricaceae</taxon>
        <taxon>Candidatus Nucleicultrix</taxon>
    </lineage>
</organism>
<feature type="region of interest" description="Ribokinase" evidence="11">
    <location>
        <begin position="1"/>
        <end position="330"/>
    </location>
</feature>
<dbReference type="NCBIfam" id="TIGR02199">
    <property type="entry name" value="rfaE_dom_II"/>
    <property type="match status" value="1"/>
</dbReference>
<evidence type="ECO:0000259" key="13">
    <source>
        <dbReference type="Pfam" id="PF01467"/>
    </source>
</evidence>
<dbReference type="Proteomes" id="UP000237351">
    <property type="component" value="Chromosome"/>
</dbReference>
<evidence type="ECO:0000259" key="12">
    <source>
        <dbReference type="Pfam" id="PF00294"/>
    </source>
</evidence>
<evidence type="ECO:0000256" key="11">
    <source>
        <dbReference type="HAMAP-Rule" id="MF_01603"/>
    </source>
</evidence>
<keyword evidence="7 11" id="KW-0067">ATP-binding</keyword>
<keyword evidence="5 11" id="KW-0547">Nucleotide-binding</keyword>
<dbReference type="Gene3D" id="3.40.50.620">
    <property type="entry name" value="HUPs"/>
    <property type="match status" value="1"/>
</dbReference>
<keyword evidence="3 11" id="KW-0808">Transferase</keyword>
<evidence type="ECO:0000256" key="10">
    <source>
        <dbReference type="ARBA" id="ARBA00047428"/>
    </source>
</evidence>
<dbReference type="PANTHER" id="PTHR46969">
    <property type="entry name" value="BIFUNCTIONAL PROTEIN HLDE"/>
    <property type="match status" value="1"/>
</dbReference>
<dbReference type="EC" id="2.7.1.167" evidence="11"/>
<dbReference type="InterPro" id="IPR011611">
    <property type="entry name" value="PfkB_dom"/>
</dbReference>
<keyword evidence="15" id="KW-1185">Reference proteome</keyword>
<dbReference type="RefSeq" id="WP_085784420.1">
    <property type="nucleotide sequence ID" value="NZ_CP008743.1"/>
</dbReference>
<dbReference type="GO" id="GO:0005524">
    <property type="term" value="F:ATP binding"/>
    <property type="evidence" value="ECO:0007669"/>
    <property type="project" value="UniProtKB-UniRule"/>
</dbReference>
<dbReference type="InterPro" id="IPR014729">
    <property type="entry name" value="Rossmann-like_a/b/a_fold"/>
</dbReference>
<evidence type="ECO:0000313" key="15">
    <source>
        <dbReference type="Proteomes" id="UP000237351"/>
    </source>
</evidence>
<dbReference type="OrthoDB" id="9802794at2"/>
<dbReference type="Gene3D" id="3.40.1190.20">
    <property type="match status" value="1"/>
</dbReference>
<reference evidence="14 15" key="1">
    <citation type="submission" date="2014-06" db="EMBL/GenBank/DDBJ databases">
        <title>The genome of the endonuclear symbiont Nucleicultrix amoebiphila.</title>
        <authorList>
            <person name="Schulz F."/>
            <person name="Horn M."/>
        </authorList>
    </citation>
    <scope>NUCLEOTIDE SEQUENCE [LARGE SCALE GENOMIC DNA]</scope>
    <source>
        <strain evidence="14 15">FS5</strain>
    </source>
</reference>
<dbReference type="InterPro" id="IPR004821">
    <property type="entry name" value="Cyt_trans-like"/>
</dbReference>
<comment type="catalytic activity">
    <reaction evidence="11">
        <text>D-glycero-beta-D-manno-heptose 7-phosphate + ATP = D-glycero-beta-D-manno-heptose 1,7-bisphosphate + ADP + H(+)</text>
        <dbReference type="Rhea" id="RHEA:27473"/>
        <dbReference type="ChEBI" id="CHEBI:15378"/>
        <dbReference type="ChEBI" id="CHEBI:30616"/>
        <dbReference type="ChEBI" id="CHEBI:60204"/>
        <dbReference type="ChEBI" id="CHEBI:60208"/>
        <dbReference type="ChEBI" id="CHEBI:456216"/>
        <dbReference type="EC" id="2.7.1.167"/>
    </reaction>
</comment>
<evidence type="ECO:0000256" key="8">
    <source>
        <dbReference type="ARBA" id="ARBA00023268"/>
    </source>
</evidence>
<gene>
    <name evidence="11" type="primary">hldE</name>
    <name evidence="14" type="ORF">GQ61_05995</name>
</gene>